<dbReference type="PRINTS" id="PR00039">
    <property type="entry name" value="HTHLYSR"/>
</dbReference>
<evidence type="ECO:0000259" key="5">
    <source>
        <dbReference type="PROSITE" id="PS50931"/>
    </source>
</evidence>
<evidence type="ECO:0000313" key="6">
    <source>
        <dbReference type="EMBL" id="EHP40080.1"/>
    </source>
</evidence>
<organism evidence="6 7">
    <name type="scientific">Cupriavidus basilensis OR16</name>
    <dbReference type="NCBI Taxonomy" id="1127483"/>
    <lineage>
        <taxon>Bacteria</taxon>
        <taxon>Pseudomonadati</taxon>
        <taxon>Pseudomonadota</taxon>
        <taxon>Betaproteobacteria</taxon>
        <taxon>Burkholderiales</taxon>
        <taxon>Burkholderiaceae</taxon>
        <taxon>Cupriavidus</taxon>
    </lineage>
</organism>
<dbReference type="PATRIC" id="fig|1127483.3.peg.5572"/>
<dbReference type="SUPFAM" id="SSF53850">
    <property type="entry name" value="Periplasmic binding protein-like II"/>
    <property type="match status" value="1"/>
</dbReference>
<accession>H1SBM7</accession>
<dbReference type="InterPro" id="IPR036388">
    <property type="entry name" value="WH-like_DNA-bd_sf"/>
</dbReference>
<dbReference type="Proteomes" id="UP000005808">
    <property type="component" value="Unassembled WGS sequence"/>
</dbReference>
<keyword evidence="2" id="KW-0805">Transcription regulation</keyword>
<dbReference type="InterPro" id="IPR036390">
    <property type="entry name" value="WH_DNA-bd_sf"/>
</dbReference>
<dbReference type="Pfam" id="PF03466">
    <property type="entry name" value="LysR_substrate"/>
    <property type="match status" value="1"/>
</dbReference>
<proteinExistence type="inferred from homology"/>
<evidence type="ECO:0000256" key="2">
    <source>
        <dbReference type="ARBA" id="ARBA00023015"/>
    </source>
</evidence>
<dbReference type="FunFam" id="1.10.10.10:FF:000038">
    <property type="entry name" value="Glycine cleavage system transcriptional activator"/>
    <property type="match status" value="1"/>
</dbReference>
<keyword evidence="4" id="KW-0804">Transcription</keyword>
<sequence length="306" mass="33302">MAENTSSETTPRRLPPLAALRAFEATARHLSVKHAAQELSVTPTAVSHQLRRLEQVLGVTLFERLPRRLVLSAHGAALYPGTRDGFDALEQAVARLRAPPSRKTLTVSATPAFAARWLLPRAPGLRAVAPEFDLHVHASLDAVDLHAGQADAAIRYGSGKWRALDAELLWRERFAPVCSPLLGVKSAAGLRRQTLLHHQWRSHARRPVTWALWQREAGLDRLDVASGPVFSDETHAILAALGGQGVALLSLTLVAEELRSGALVQPCGPVIEGAGYYLVYPAHRRDDDAVRAVRAWIGPQADNTMC</sequence>
<dbReference type="EMBL" id="AHJE01000074">
    <property type="protein sequence ID" value="EHP40080.1"/>
    <property type="molecule type" value="Genomic_DNA"/>
</dbReference>
<dbReference type="Gene3D" id="3.40.190.10">
    <property type="entry name" value="Periplasmic binding protein-like II"/>
    <property type="match status" value="2"/>
</dbReference>
<dbReference type="PROSITE" id="PS50931">
    <property type="entry name" value="HTH_LYSR"/>
    <property type="match status" value="1"/>
</dbReference>
<dbReference type="InterPro" id="IPR000847">
    <property type="entry name" value="LysR_HTH_N"/>
</dbReference>
<evidence type="ECO:0000256" key="4">
    <source>
        <dbReference type="ARBA" id="ARBA00023163"/>
    </source>
</evidence>
<dbReference type="OrthoDB" id="8591238at2"/>
<comment type="caution">
    <text evidence="6">The sequence shown here is derived from an EMBL/GenBank/DDBJ whole genome shotgun (WGS) entry which is preliminary data.</text>
</comment>
<dbReference type="SUPFAM" id="SSF46785">
    <property type="entry name" value="Winged helix' DNA-binding domain"/>
    <property type="match status" value="1"/>
</dbReference>
<feature type="domain" description="HTH lysR-type" evidence="5">
    <location>
        <begin position="15"/>
        <end position="72"/>
    </location>
</feature>
<evidence type="ECO:0000313" key="7">
    <source>
        <dbReference type="Proteomes" id="UP000005808"/>
    </source>
</evidence>
<dbReference type="Pfam" id="PF00126">
    <property type="entry name" value="HTH_1"/>
    <property type="match status" value="1"/>
</dbReference>
<dbReference type="PANTHER" id="PTHR30537">
    <property type="entry name" value="HTH-TYPE TRANSCRIPTIONAL REGULATOR"/>
    <property type="match status" value="1"/>
</dbReference>
<dbReference type="GO" id="GO:0006351">
    <property type="term" value="P:DNA-templated transcription"/>
    <property type="evidence" value="ECO:0007669"/>
    <property type="project" value="TreeGrafter"/>
</dbReference>
<dbReference type="InterPro" id="IPR058163">
    <property type="entry name" value="LysR-type_TF_proteobact-type"/>
</dbReference>
<dbReference type="PANTHER" id="PTHR30537:SF26">
    <property type="entry name" value="GLYCINE CLEAVAGE SYSTEM TRANSCRIPTIONAL ACTIVATOR"/>
    <property type="match status" value="1"/>
</dbReference>
<dbReference type="CDD" id="cd08432">
    <property type="entry name" value="PBP2_GcdR_TrpI_HvrB_AmpR_like"/>
    <property type="match status" value="1"/>
</dbReference>
<dbReference type="InterPro" id="IPR005119">
    <property type="entry name" value="LysR_subst-bd"/>
</dbReference>
<dbReference type="RefSeq" id="WP_006161182.1">
    <property type="nucleotide sequence ID" value="NZ_AHJE01000074.1"/>
</dbReference>
<evidence type="ECO:0000256" key="3">
    <source>
        <dbReference type="ARBA" id="ARBA00023125"/>
    </source>
</evidence>
<gene>
    <name evidence="6" type="ORF">OR16_27944</name>
</gene>
<name>H1SBM7_9BURK</name>
<evidence type="ECO:0000256" key="1">
    <source>
        <dbReference type="ARBA" id="ARBA00009437"/>
    </source>
</evidence>
<dbReference type="AlphaFoldDB" id="H1SBM7"/>
<dbReference type="Gene3D" id="1.10.10.10">
    <property type="entry name" value="Winged helix-like DNA-binding domain superfamily/Winged helix DNA-binding domain"/>
    <property type="match status" value="1"/>
</dbReference>
<reference evidence="6 7" key="1">
    <citation type="journal article" date="2012" name="J. Bacteriol.">
        <title>De Novo Genome Project of Cupriavidus basilensis OR16.</title>
        <authorList>
            <person name="Cserhati M."/>
            <person name="Kriszt B."/>
            <person name="Szoboszlay S."/>
            <person name="Toth A."/>
            <person name="Szabo I."/>
            <person name="Tancsics A."/>
            <person name="Nagy I."/>
            <person name="Horvath B."/>
            <person name="Nagy I."/>
            <person name="Kukolya J."/>
        </authorList>
    </citation>
    <scope>NUCLEOTIDE SEQUENCE [LARGE SCALE GENOMIC DNA]</scope>
    <source>
        <strain evidence="6 7">OR16</strain>
    </source>
</reference>
<dbReference type="GO" id="GO:0043565">
    <property type="term" value="F:sequence-specific DNA binding"/>
    <property type="evidence" value="ECO:0007669"/>
    <property type="project" value="TreeGrafter"/>
</dbReference>
<keyword evidence="3" id="KW-0238">DNA-binding</keyword>
<comment type="similarity">
    <text evidence="1">Belongs to the LysR transcriptional regulatory family.</text>
</comment>
<protein>
    <submittedName>
        <fullName evidence="6">LysR family transcriptional regulator</fullName>
    </submittedName>
</protein>
<dbReference type="GO" id="GO:0003700">
    <property type="term" value="F:DNA-binding transcription factor activity"/>
    <property type="evidence" value="ECO:0007669"/>
    <property type="project" value="InterPro"/>
</dbReference>